<keyword evidence="1" id="KW-0732">Signal</keyword>
<reference evidence="3" key="2">
    <citation type="submission" date="2020-10" db="UniProtKB">
        <authorList>
            <consortium name="WormBaseParasite"/>
        </authorList>
    </citation>
    <scope>IDENTIFICATION</scope>
</reference>
<name>A0A7E4VH83_PANRE</name>
<feature type="signal peptide" evidence="1">
    <location>
        <begin position="1"/>
        <end position="24"/>
    </location>
</feature>
<organism evidence="2 3">
    <name type="scientific">Panagrellus redivivus</name>
    <name type="common">Microworm</name>
    <dbReference type="NCBI Taxonomy" id="6233"/>
    <lineage>
        <taxon>Eukaryota</taxon>
        <taxon>Metazoa</taxon>
        <taxon>Ecdysozoa</taxon>
        <taxon>Nematoda</taxon>
        <taxon>Chromadorea</taxon>
        <taxon>Rhabditida</taxon>
        <taxon>Tylenchina</taxon>
        <taxon>Panagrolaimomorpha</taxon>
        <taxon>Panagrolaimoidea</taxon>
        <taxon>Panagrolaimidae</taxon>
        <taxon>Panagrellus</taxon>
    </lineage>
</organism>
<keyword evidence="2" id="KW-1185">Reference proteome</keyword>
<sequence length="97" mass="10804">MTVSMRTRLFFLAFLAAVLVQTFAVPVYFYQPEALGYRVKRQWGWGGFGGGGSQSQVSDQSGSRTTFEDIKTPFGEIDIGQTQTFNNFNGAQSNFWG</sequence>
<evidence type="ECO:0000313" key="3">
    <source>
        <dbReference type="WBParaSite" id="Pan_g21098.t1"/>
    </source>
</evidence>
<dbReference type="AlphaFoldDB" id="A0A7E4VH83"/>
<evidence type="ECO:0000256" key="1">
    <source>
        <dbReference type="SAM" id="SignalP"/>
    </source>
</evidence>
<feature type="chain" id="PRO_5029021207" evidence="1">
    <location>
        <begin position="25"/>
        <end position="97"/>
    </location>
</feature>
<dbReference type="Proteomes" id="UP000492821">
    <property type="component" value="Unassembled WGS sequence"/>
</dbReference>
<evidence type="ECO:0000313" key="2">
    <source>
        <dbReference type="Proteomes" id="UP000492821"/>
    </source>
</evidence>
<protein>
    <submittedName>
        <fullName evidence="3">Uncharacterized protein</fullName>
    </submittedName>
</protein>
<proteinExistence type="predicted"/>
<dbReference type="WBParaSite" id="Pan_g21098.t1">
    <property type="protein sequence ID" value="Pan_g21098.t1"/>
    <property type="gene ID" value="Pan_g21098"/>
</dbReference>
<reference evidence="2" key="1">
    <citation type="journal article" date="2013" name="Genetics">
        <title>The draft genome and transcriptome of Panagrellus redivivus are shaped by the harsh demands of a free-living lifestyle.</title>
        <authorList>
            <person name="Srinivasan J."/>
            <person name="Dillman A.R."/>
            <person name="Macchietto M.G."/>
            <person name="Heikkinen L."/>
            <person name="Lakso M."/>
            <person name="Fracchia K.M."/>
            <person name="Antoshechkin I."/>
            <person name="Mortazavi A."/>
            <person name="Wong G."/>
            <person name="Sternberg P.W."/>
        </authorList>
    </citation>
    <scope>NUCLEOTIDE SEQUENCE [LARGE SCALE GENOMIC DNA]</scope>
    <source>
        <strain evidence="2">MT8872</strain>
    </source>
</reference>
<accession>A0A7E4VH83</accession>